<sequence length="753" mass="88246">MIKLPIYFPPYEDELLYGWFFRLRKAMHVSVRRFRQYFFMDPNGTPELIQSFNISGMFWVSREWERFPEILDILFRHSTVTLNYDKTLPLYVGKKVLSILYNRGVPLYDTPSRSAHFPKLCPECMREDRAAGREPYIRTWHCGRDVTVCKKHKCNLHRAEFYNGYYSLGTKLDSDEGSYAEAEHFYKKWACAVESSEHPIRLENEHIDECTLLMEFGPVVLAKCNRCGLEFFTTRYMLELGRSCPECELKENVPQNIISKINGYVFVKNIEDINEKDCIRHDKCGAVLPYSANEILYGGSRCKCERERSDEELKKDWGIGDDYTILGRKHDESGRILVTVKHNPCGEISDKGKYFFDKGCQCRCERLKLTQEMIDERYSIDDPDWEIMSGYRDARKRIHLILKHIPCGREYDKVFWSTNYHYKLGCVCDKKMKKTKSGVVIKKKTYTKKYLIEHYQISDEFDVLSWRKTKGGDIRITVKHKTCGCILERNALAFKKGIKHKCRAGYTEETLRKKYGIGEDYLIRGWDIDEKGGVTLKLTHLPCGKEYSVQEHRIRHGWRCRCAQSLTEEELREKYQIPDSYEIYSWYRKEITGVTIVKGKHKPCGCEFEKMASVLKKEECAECDSRRRRAEEKANFEKKVSELVGDEYVLAGEYHGAGEKVPLYHSKCGRVVNIIADKFLDGARCSCEKRIEKVDIDRYLDSFEPNFTIEKVKSGYKVTFKDSGNEVTMQARRIRQEATCLCEPTYFTRKKKS</sequence>
<reference evidence="2 3" key="1">
    <citation type="submission" date="2018-08" db="EMBL/GenBank/DDBJ databases">
        <title>A genome reference for cultivated species of the human gut microbiota.</title>
        <authorList>
            <person name="Zou Y."/>
            <person name="Xue W."/>
            <person name="Luo G."/>
        </authorList>
    </citation>
    <scope>NUCLEOTIDE SEQUENCE [LARGE SCALE GENOMIC DNA]</scope>
    <source>
        <strain evidence="2 3">AF22-10AC</strain>
    </source>
</reference>
<organism evidence="2 3">
    <name type="scientific">Holdemanella biformis</name>
    <dbReference type="NCBI Taxonomy" id="1735"/>
    <lineage>
        <taxon>Bacteria</taxon>
        <taxon>Bacillati</taxon>
        <taxon>Bacillota</taxon>
        <taxon>Erysipelotrichia</taxon>
        <taxon>Erysipelotrichales</taxon>
        <taxon>Erysipelotrichaceae</taxon>
        <taxon>Holdemanella</taxon>
    </lineage>
</organism>
<dbReference type="AlphaFoldDB" id="A0A412J3G4"/>
<accession>A0A412J3G4</accession>
<evidence type="ECO:0000313" key="2">
    <source>
        <dbReference type="EMBL" id="RGS46793.1"/>
    </source>
</evidence>
<proteinExistence type="predicted"/>
<dbReference type="Proteomes" id="UP000285274">
    <property type="component" value="Unassembled WGS sequence"/>
</dbReference>
<evidence type="ECO:0000313" key="3">
    <source>
        <dbReference type="Proteomes" id="UP000285274"/>
    </source>
</evidence>
<gene>
    <name evidence="2" type="ORF">DWX92_05550</name>
</gene>
<name>A0A412J3G4_9FIRM</name>
<dbReference type="Pfam" id="PF06527">
    <property type="entry name" value="TniQ"/>
    <property type="match status" value="1"/>
</dbReference>
<comment type="caution">
    <text evidence="2">The sequence shown here is derived from an EMBL/GenBank/DDBJ whole genome shotgun (WGS) entry which is preliminary data.</text>
</comment>
<dbReference type="EMBL" id="QRVM01000019">
    <property type="protein sequence ID" value="RGS46793.1"/>
    <property type="molecule type" value="Genomic_DNA"/>
</dbReference>
<protein>
    <recommendedName>
        <fullName evidence="1">TniQ domain-containing protein</fullName>
    </recommendedName>
</protein>
<evidence type="ECO:0000259" key="1">
    <source>
        <dbReference type="Pfam" id="PF06527"/>
    </source>
</evidence>
<dbReference type="InterPro" id="IPR009492">
    <property type="entry name" value="TniQ"/>
</dbReference>
<dbReference type="RefSeq" id="WP_118319932.1">
    <property type="nucleotide sequence ID" value="NZ_QRVM01000019.1"/>
</dbReference>
<feature type="domain" description="TniQ" evidence="1">
    <location>
        <begin position="5"/>
        <end position="156"/>
    </location>
</feature>